<evidence type="ECO:0000259" key="5">
    <source>
        <dbReference type="Pfam" id="PF13458"/>
    </source>
</evidence>
<reference evidence="6" key="2">
    <citation type="submission" date="2020-09" db="EMBL/GenBank/DDBJ databases">
        <authorList>
            <person name="Sun Q."/>
            <person name="Zhou Y."/>
        </authorList>
    </citation>
    <scope>NUCLEOTIDE SEQUENCE</scope>
    <source>
        <strain evidence="6">CGMCC 1.15320</strain>
    </source>
</reference>
<organism evidence="6 7">
    <name type="scientific">Nitratireductor aestuarii</name>
    <dbReference type="NCBI Taxonomy" id="1735103"/>
    <lineage>
        <taxon>Bacteria</taxon>
        <taxon>Pseudomonadati</taxon>
        <taxon>Pseudomonadota</taxon>
        <taxon>Alphaproteobacteria</taxon>
        <taxon>Hyphomicrobiales</taxon>
        <taxon>Phyllobacteriaceae</taxon>
        <taxon>Nitratireductor</taxon>
    </lineage>
</organism>
<dbReference type="InterPro" id="IPR051010">
    <property type="entry name" value="BCAA_transport"/>
</dbReference>
<dbReference type="SUPFAM" id="SSF53822">
    <property type="entry name" value="Periplasmic binding protein-like I"/>
    <property type="match status" value="1"/>
</dbReference>
<dbReference type="EMBL" id="BMIF01000015">
    <property type="protein sequence ID" value="GGA78892.1"/>
    <property type="molecule type" value="Genomic_DNA"/>
</dbReference>
<proteinExistence type="inferred from homology"/>
<keyword evidence="3" id="KW-0813">Transport</keyword>
<feature type="domain" description="Leucine-binding protein" evidence="5">
    <location>
        <begin position="37"/>
        <end position="389"/>
    </location>
</feature>
<protein>
    <submittedName>
        <fullName evidence="6">ABC transporter substrate-binding protein</fullName>
    </submittedName>
</protein>
<feature type="signal peptide" evidence="4">
    <location>
        <begin position="1"/>
        <end position="28"/>
    </location>
</feature>
<dbReference type="InterPro" id="IPR028082">
    <property type="entry name" value="Peripla_BP_I"/>
</dbReference>
<dbReference type="GO" id="GO:0006865">
    <property type="term" value="P:amino acid transport"/>
    <property type="evidence" value="ECO:0007669"/>
    <property type="project" value="UniProtKB-KW"/>
</dbReference>
<reference evidence="6" key="1">
    <citation type="journal article" date="2014" name="Int. J. Syst. Evol. Microbiol.">
        <title>Complete genome sequence of Corynebacterium casei LMG S-19264T (=DSM 44701T), isolated from a smear-ripened cheese.</title>
        <authorList>
            <consortium name="US DOE Joint Genome Institute (JGI-PGF)"/>
            <person name="Walter F."/>
            <person name="Albersmeier A."/>
            <person name="Kalinowski J."/>
            <person name="Ruckert C."/>
        </authorList>
    </citation>
    <scope>NUCLEOTIDE SEQUENCE</scope>
    <source>
        <strain evidence="6">CGMCC 1.15320</strain>
    </source>
</reference>
<dbReference type="RefSeq" id="WP_188722533.1">
    <property type="nucleotide sequence ID" value="NZ_BMIF01000015.1"/>
</dbReference>
<accession>A0A916S187</accession>
<comment type="caution">
    <text evidence="6">The sequence shown here is derived from an EMBL/GenBank/DDBJ whole genome shotgun (WGS) entry which is preliminary data.</text>
</comment>
<keyword evidence="7" id="KW-1185">Reference proteome</keyword>
<dbReference type="Proteomes" id="UP000636264">
    <property type="component" value="Unassembled WGS sequence"/>
</dbReference>
<evidence type="ECO:0000256" key="1">
    <source>
        <dbReference type="ARBA" id="ARBA00010062"/>
    </source>
</evidence>
<gene>
    <name evidence="6" type="ORF">GCM10011385_36300</name>
</gene>
<sequence length="398" mass="42547">MLTSKFRKFRLGAGVAGIISLFASSAIAETLTLFDLEALSGPGQTNGVAQANAVKLAVEKINESGGLQVGDTTYTIELDVHDDRSTPTAGVTAVQKMLSYGKPVLMVGSLSGAVTGAYLPIVRDRDDFISIVMGAAITLTAEDKALYHPRVSVEQYTTSTVTYIKSLPDVKRVGILTDNKHSGFVQQTPLLQELLTKEGFEVVGSEEFSFGATQFGPQISALVRGNPDIINIRGYGGDVARAIKQARDLGYTGQIVSSSGIVAKDVTDAQADAAMTDVRDLFVPLANDLIEGARNSEEAKAFEDAYQAAFKEPSGATSLSAYGGVYILARALQKAGSVDDIPAIRTALDELTLDEVPEIIEPMIPQDGGRIFKDHQSYFALVVRQWKDGRFIPAGFVE</sequence>
<dbReference type="AlphaFoldDB" id="A0A916S187"/>
<dbReference type="PANTHER" id="PTHR30483">
    <property type="entry name" value="LEUCINE-SPECIFIC-BINDING PROTEIN"/>
    <property type="match status" value="1"/>
</dbReference>
<evidence type="ECO:0000256" key="3">
    <source>
        <dbReference type="ARBA" id="ARBA00022970"/>
    </source>
</evidence>
<evidence type="ECO:0000313" key="6">
    <source>
        <dbReference type="EMBL" id="GGA78892.1"/>
    </source>
</evidence>
<dbReference type="Gene3D" id="3.40.50.2300">
    <property type="match status" value="2"/>
</dbReference>
<keyword evidence="2 4" id="KW-0732">Signal</keyword>
<keyword evidence="3" id="KW-0029">Amino-acid transport</keyword>
<feature type="chain" id="PRO_5038100245" evidence="4">
    <location>
        <begin position="29"/>
        <end position="398"/>
    </location>
</feature>
<dbReference type="InterPro" id="IPR028081">
    <property type="entry name" value="Leu-bd"/>
</dbReference>
<evidence type="ECO:0000313" key="7">
    <source>
        <dbReference type="Proteomes" id="UP000636264"/>
    </source>
</evidence>
<comment type="similarity">
    <text evidence="1">Belongs to the leucine-binding protein family.</text>
</comment>
<dbReference type="PANTHER" id="PTHR30483:SF6">
    <property type="entry name" value="PERIPLASMIC BINDING PROTEIN OF ABC TRANSPORTER FOR NATURAL AMINO ACIDS"/>
    <property type="match status" value="1"/>
</dbReference>
<name>A0A916S187_9HYPH</name>
<dbReference type="Pfam" id="PF13458">
    <property type="entry name" value="Peripla_BP_6"/>
    <property type="match status" value="1"/>
</dbReference>
<evidence type="ECO:0000256" key="2">
    <source>
        <dbReference type="ARBA" id="ARBA00022729"/>
    </source>
</evidence>
<evidence type="ECO:0000256" key="4">
    <source>
        <dbReference type="SAM" id="SignalP"/>
    </source>
</evidence>